<dbReference type="EMBL" id="OIVN01001913">
    <property type="protein sequence ID" value="SPC98880.1"/>
    <property type="molecule type" value="Genomic_DNA"/>
</dbReference>
<dbReference type="Pfam" id="PF13966">
    <property type="entry name" value="zf-RVT"/>
    <property type="match status" value="1"/>
</dbReference>
<evidence type="ECO:0000259" key="1">
    <source>
        <dbReference type="Pfam" id="PF13966"/>
    </source>
</evidence>
<name>A0A2N9GHI7_FAGSY</name>
<evidence type="ECO:0000313" key="2">
    <source>
        <dbReference type="EMBL" id="SPC98880.1"/>
    </source>
</evidence>
<organism evidence="2">
    <name type="scientific">Fagus sylvatica</name>
    <name type="common">Beechnut</name>
    <dbReference type="NCBI Taxonomy" id="28930"/>
    <lineage>
        <taxon>Eukaryota</taxon>
        <taxon>Viridiplantae</taxon>
        <taxon>Streptophyta</taxon>
        <taxon>Embryophyta</taxon>
        <taxon>Tracheophyta</taxon>
        <taxon>Spermatophyta</taxon>
        <taxon>Magnoliopsida</taxon>
        <taxon>eudicotyledons</taxon>
        <taxon>Gunneridae</taxon>
        <taxon>Pentapetalae</taxon>
        <taxon>rosids</taxon>
        <taxon>fabids</taxon>
        <taxon>Fagales</taxon>
        <taxon>Fagaceae</taxon>
        <taxon>Fagus</taxon>
    </lineage>
</organism>
<dbReference type="AlphaFoldDB" id="A0A2N9GHI7"/>
<reference evidence="2" key="1">
    <citation type="submission" date="2018-02" db="EMBL/GenBank/DDBJ databases">
        <authorList>
            <person name="Cohen D.B."/>
            <person name="Kent A.D."/>
        </authorList>
    </citation>
    <scope>NUCLEOTIDE SEQUENCE</scope>
</reference>
<gene>
    <name evidence="2" type="ORF">FSB_LOCUS26762</name>
</gene>
<proteinExistence type="predicted"/>
<accession>A0A2N9GHI7</accession>
<feature type="domain" description="Reverse transcriptase zinc-binding" evidence="1">
    <location>
        <begin position="107"/>
        <end position="163"/>
    </location>
</feature>
<sequence length="301" mass="33708">MDMAFWYGGIAFLASGDCNEVWGCFGRMVNQEHLGEPMDVGYGGALALVGLRISPGSRTDWNVTFVHNFNDWKMEGVVSFIEFLHSHTSFKVGGDGFRWRLTGNGVFDIRSLYSVLRGSPLVTFPWKAIWGVHVPRRVSFFAWSATWGRILIADNLMRRGYHQQDGAEELDDIIRYGSKELFADENDEAGKSRQIHYDDAAIDRLLDREQVGDEEATLDDDEEDGFLKAFKGNPPSPRVRMEWLCGREVRLSQAATQLGWLLGGGGTRAFLLGPTKLAETVGSPLPKFERGGVDRHAFDVP</sequence>
<dbReference type="InterPro" id="IPR026960">
    <property type="entry name" value="RVT-Znf"/>
</dbReference>
<protein>
    <recommendedName>
        <fullName evidence="1">Reverse transcriptase zinc-binding domain-containing protein</fullName>
    </recommendedName>
</protein>